<dbReference type="Proteomes" id="UP000094053">
    <property type="component" value="Unassembled WGS sequence"/>
</dbReference>
<proteinExistence type="predicted"/>
<dbReference type="AlphaFoldDB" id="A0A1E3RRQ3"/>
<keyword evidence="1" id="KW-0175">Coiled coil</keyword>
<evidence type="ECO:0000313" key="3">
    <source>
        <dbReference type="EMBL" id="ODQ92528.1"/>
    </source>
</evidence>
<keyword evidence="4" id="KW-1185">Reference proteome</keyword>
<sequence length="321" mass="34926">MSSKKSSDAIGGVIVFVVVVIALIPKEVWIFVGVVAGLGVVTAGIAWAIKTYDEHRAAAEAREIAEREAAAAAEKREREEQARREKQWRMRALGKKNAARVESALTAIEQVAASEAARAGWLGDVDFTADVVAITAGFEKAHALRKVIDQLSALDNPGADDKKILAEARATVDDLEKASVERVELIGKCAREARLIDESLRDERKAARTAEQRAELHAKLSAMLYGIEAAPDTKPQNSAADAVMARVQAYRDIKNQIQLTGSPGHERPDAVTSERLLALKAQVAPRTVRCFNCDYVQKVHATATVVSCVNCHVRMKLRART</sequence>
<organism evidence="3 4">
    <name type="scientific">Mycolicibacterium flavescens</name>
    <name type="common">Mycobacterium flavescens</name>
    <dbReference type="NCBI Taxonomy" id="1776"/>
    <lineage>
        <taxon>Bacteria</taxon>
        <taxon>Bacillati</taxon>
        <taxon>Actinomycetota</taxon>
        <taxon>Actinomycetes</taxon>
        <taxon>Mycobacteriales</taxon>
        <taxon>Mycobacteriaceae</taxon>
        <taxon>Mycolicibacterium</taxon>
    </lineage>
</organism>
<accession>A0A1E3RRQ3</accession>
<evidence type="ECO:0000256" key="1">
    <source>
        <dbReference type="SAM" id="Coils"/>
    </source>
</evidence>
<feature type="transmembrane region" description="Helical" evidence="2">
    <location>
        <begin position="30"/>
        <end position="49"/>
    </location>
</feature>
<protein>
    <submittedName>
        <fullName evidence="3">Uncharacterized protein</fullName>
    </submittedName>
</protein>
<keyword evidence="2" id="KW-1133">Transmembrane helix</keyword>
<dbReference type="OrthoDB" id="4379311at2"/>
<evidence type="ECO:0000256" key="2">
    <source>
        <dbReference type="SAM" id="Phobius"/>
    </source>
</evidence>
<keyword evidence="2" id="KW-0812">Transmembrane</keyword>
<name>A0A1E3RRQ3_MYCFV</name>
<feature type="coiled-coil region" evidence="1">
    <location>
        <begin position="55"/>
        <end position="85"/>
    </location>
</feature>
<reference evidence="4" key="1">
    <citation type="submission" date="2016-09" db="EMBL/GenBank/DDBJ databases">
        <authorList>
            <person name="Greninger A.L."/>
            <person name="Jerome K.R."/>
            <person name="Mcnair B."/>
            <person name="Wallis C."/>
            <person name="Fang F."/>
        </authorList>
    </citation>
    <scope>NUCLEOTIDE SEQUENCE [LARGE SCALE GENOMIC DNA]</scope>
    <source>
        <strain evidence="4">M6</strain>
    </source>
</reference>
<dbReference type="STRING" id="1776.BHQ18_02030"/>
<evidence type="ECO:0000313" key="4">
    <source>
        <dbReference type="Proteomes" id="UP000094053"/>
    </source>
</evidence>
<keyword evidence="2" id="KW-0472">Membrane</keyword>
<comment type="caution">
    <text evidence="3">The sequence shown here is derived from an EMBL/GenBank/DDBJ whole genome shotgun (WGS) entry which is preliminary data.</text>
</comment>
<dbReference type="EMBL" id="MIHA01000001">
    <property type="protein sequence ID" value="ODQ92528.1"/>
    <property type="molecule type" value="Genomic_DNA"/>
</dbReference>
<gene>
    <name evidence="3" type="ORF">BHQ18_02030</name>
</gene>
<feature type="transmembrane region" description="Helical" evidence="2">
    <location>
        <begin position="7"/>
        <end position="24"/>
    </location>
</feature>